<evidence type="ECO:0000313" key="2">
    <source>
        <dbReference type="Proteomes" id="UP000012488"/>
    </source>
</evidence>
<dbReference type="RefSeq" id="WP_010684424.1">
    <property type="nucleotide sequence ID" value="NZ_CP043538.1"/>
</dbReference>
<dbReference type="Proteomes" id="UP000012488">
    <property type="component" value="Chromosome"/>
</dbReference>
<accession>A0A6B9FUM0</accession>
<name>A0A6B9FUM0_9HYPH</name>
<dbReference type="AlphaFoldDB" id="A0A6B9FUM0"/>
<sequence length="150" mass="16905">MGSLRSLLDQASSYAEALFDPDDVIRSHFVAEAADGSLTVAVLDMGGADLDHMRKAMALKFEREGFRRWVFFSEGWMVEPSDHRRRGDPQDDPERVEVILFDAFDVGGNRRVRARRQILRTDVAAARVMPLVISQGPVVYYPTRHSRVGA</sequence>
<evidence type="ECO:0000313" key="1">
    <source>
        <dbReference type="EMBL" id="QGY05569.1"/>
    </source>
</evidence>
<dbReference type="KEGG" id="mmes:MMSR116_29480"/>
<proteinExistence type="predicted"/>
<reference evidence="1 2" key="2">
    <citation type="journal article" date="2013" name="Genome Announc.">
        <title>Draft Genome Sequence of Methylobacterium mesophilicum Strain SR1.6/6, Isolated from Citrus sinensis.</title>
        <authorList>
            <person name="Marinho Almeida D."/>
            <person name="Dini-Andreote F."/>
            <person name="Camargo Neves A.A."/>
            <person name="Juca Ramos R.T."/>
            <person name="Andreote F.D."/>
            <person name="Carneiro A.R."/>
            <person name="Oliveira de Souza Lima A."/>
            <person name="Caracciolo Gomes de Sa P.H."/>
            <person name="Ribeiro Barbosa M.S."/>
            <person name="Araujo W.L."/>
            <person name="Silva A."/>
        </authorList>
    </citation>
    <scope>NUCLEOTIDE SEQUENCE [LARGE SCALE GENOMIC DNA]</scope>
    <source>
        <strain evidence="1 2">SR1.6/6</strain>
    </source>
</reference>
<dbReference type="EMBL" id="CP043538">
    <property type="protein sequence ID" value="QGY05569.1"/>
    <property type="molecule type" value="Genomic_DNA"/>
</dbReference>
<protein>
    <submittedName>
        <fullName evidence="1">Uncharacterized protein</fullName>
    </submittedName>
</protein>
<gene>
    <name evidence="1" type="ORF">MMSR116_29480</name>
</gene>
<reference evidence="1 2" key="1">
    <citation type="journal article" date="2012" name="Genet. Mol. Biol.">
        <title>Analysis of 16S rRNA and mxaF genes revealing insights into Methylobacterium niche-specific plant association.</title>
        <authorList>
            <person name="Dourado M.N."/>
            <person name="Andreote F.D."/>
            <person name="Dini-Andreote F."/>
            <person name="Conti R."/>
            <person name="Araujo J.M."/>
            <person name="Araujo W.L."/>
        </authorList>
    </citation>
    <scope>NUCLEOTIDE SEQUENCE [LARGE SCALE GENOMIC DNA]</scope>
    <source>
        <strain evidence="1 2">SR1.6/6</strain>
    </source>
</reference>
<organism evidence="1 2">
    <name type="scientific">Methylobacterium mesophilicum SR1.6/6</name>
    <dbReference type="NCBI Taxonomy" id="908290"/>
    <lineage>
        <taxon>Bacteria</taxon>
        <taxon>Pseudomonadati</taxon>
        <taxon>Pseudomonadota</taxon>
        <taxon>Alphaproteobacteria</taxon>
        <taxon>Hyphomicrobiales</taxon>
        <taxon>Methylobacteriaceae</taxon>
        <taxon>Methylobacterium</taxon>
    </lineage>
</organism>